<sequence length="679" mass="75978">MSRFFRAKRVLPPLALVGVTGGALYYMYRPRNIVGYEGPVVPPPIFGADGTFKLPRFPKIKSRLEQIQELKKSNSGRKEDEYDILVIGAGATGSGVALDAATRGLKVAVVERDDFSSGTSSKSTKLVHGGVRYLEKAVWNLDWAQYELVREALKERTYFLQTAPHLSMWLPIMLPLDKWWKVPYYWAGTKFYDLLAGSEGIESSYFLTRSKAIDAFPMLKQTDLIGALVYYDGAHNDSRMNVSIGMTAALYGATVVNHMEVTNLLKDQNGKLCGATLKDRIPERDGQKTNDFNIKAKCIINCTGPFTDGIRKMDDPDCKEIVAPASGVHIILPGYYSPGKMGLIDPSTSDGRVIFFLPWQGNTIAGTTDEPAQITKDPLPDEKSIQWILNEVSHYLSPDINVRRGDVLAAWSGLRPLVKDPKAKNTESLVRNHLIDVSESGLLTCAGGKWTTYRQMAEECVDHAIKEFGLQPQPVVAPMVSGTENVKDDADLNGTCQTHKVRLIGAHGFSRTLFIHIIQHFGVETEVAKHLTESYGDRAWTVAALCRPTDKRFPARGERISQLYPFVDGEVRYAVRHEYAQTAVDVLARRTRLAFLNAQACLEALPKVIDIMGEELGWNGKRKDIEWKETVKYLESMGLPQPLLSATRKQVEQGKIDFKNLLEYRMYSRHDKPAEEEDQ</sequence>
<keyword evidence="9" id="KW-0106">Calcium</keyword>
<evidence type="ECO:0000256" key="3">
    <source>
        <dbReference type="ARBA" id="ARBA00007330"/>
    </source>
</evidence>
<evidence type="ECO:0000256" key="5">
    <source>
        <dbReference type="ARBA" id="ARBA00022630"/>
    </source>
</evidence>
<keyword evidence="10" id="KW-0809">Transit peptide</keyword>
<dbReference type="EMBL" id="MU864367">
    <property type="protein sequence ID" value="KAK4190284.1"/>
    <property type="molecule type" value="Genomic_DNA"/>
</dbReference>
<keyword evidence="11" id="KW-0560">Oxidoreductase</keyword>
<dbReference type="Gene3D" id="3.50.50.60">
    <property type="entry name" value="FAD/NAD(P)-binding domain"/>
    <property type="match status" value="1"/>
</dbReference>
<dbReference type="AlphaFoldDB" id="A0AAN7AKQ4"/>
<protein>
    <recommendedName>
        <fullName evidence="4">glycerol-3-phosphate dehydrogenase</fullName>
        <ecNumber evidence="4">1.1.5.3</ecNumber>
    </recommendedName>
</protein>
<evidence type="ECO:0000259" key="14">
    <source>
        <dbReference type="Pfam" id="PF16901"/>
    </source>
</evidence>
<dbReference type="InterPro" id="IPR036188">
    <property type="entry name" value="FAD/NAD-bd_sf"/>
</dbReference>
<dbReference type="Pfam" id="PF16901">
    <property type="entry name" value="DAO_C"/>
    <property type="match status" value="1"/>
</dbReference>
<evidence type="ECO:0000313" key="15">
    <source>
        <dbReference type="EMBL" id="KAK4190284.1"/>
    </source>
</evidence>
<dbReference type="Pfam" id="PF01266">
    <property type="entry name" value="DAO"/>
    <property type="match status" value="1"/>
</dbReference>
<evidence type="ECO:0000256" key="6">
    <source>
        <dbReference type="ARBA" id="ARBA00022723"/>
    </source>
</evidence>
<dbReference type="InterPro" id="IPR000447">
    <property type="entry name" value="G3P_DH_FAD-dep"/>
</dbReference>
<dbReference type="InterPro" id="IPR038299">
    <property type="entry name" value="DAO_C_sf"/>
</dbReference>
<dbReference type="PANTHER" id="PTHR11985:SF15">
    <property type="entry name" value="GLYCEROL-3-PHOSPHATE DEHYDROGENASE, MITOCHONDRIAL"/>
    <property type="match status" value="1"/>
</dbReference>
<dbReference type="InterPro" id="IPR031656">
    <property type="entry name" value="DAO_C"/>
</dbReference>
<keyword evidence="8" id="KW-0274">FAD</keyword>
<evidence type="ECO:0000313" key="16">
    <source>
        <dbReference type="Proteomes" id="UP001302126"/>
    </source>
</evidence>
<dbReference type="FunFam" id="1.10.8.870:FF:000001">
    <property type="entry name" value="Glycerol-3-phosphate dehydrogenase"/>
    <property type="match status" value="1"/>
</dbReference>
<evidence type="ECO:0000256" key="9">
    <source>
        <dbReference type="ARBA" id="ARBA00022837"/>
    </source>
</evidence>
<comment type="similarity">
    <text evidence="3">Belongs to the FAD-dependent glycerol-3-phosphate dehydrogenase family.</text>
</comment>
<comment type="caution">
    <text evidence="15">The sequence shown here is derived from an EMBL/GenBank/DDBJ whole genome shotgun (WGS) entry which is preliminary data.</text>
</comment>
<dbReference type="SUPFAM" id="SSF51905">
    <property type="entry name" value="FAD/NAD(P)-binding domain"/>
    <property type="match status" value="1"/>
</dbReference>
<evidence type="ECO:0000256" key="12">
    <source>
        <dbReference type="ARBA" id="ARBA00023128"/>
    </source>
</evidence>
<dbReference type="PROSITE" id="PS00978">
    <property type="entry name" value="FAD_G3PDH_2"/>
    <property type="match status" value="1"/>
</dbReference>
<reference evidence="15" key="1">
    <citation type="journal article" date="2023" name="Mol. Phylogenet. Evol.">
        <title>Genome-scale phylogeny and comparative genomics of the fungal order Sordariales.</title>
        <authorList>
            <person name="Hensen N."/>
            <person name="Bonometti L."/>
            <person name="Westerberg I."/>
            <person name="Brannstrom I.O."/>
            <person name="Guillou S."/>
            <person name="Cros-Aarteil S."/>
            <person name="Calhoun S."/>
            <person name="Haridas S."/>
            <person name="Kuo A."/>
            <person name="Mondo S."/>
            <person name="Pangilinan J."/>
            <person name="Riley R."/>
            <person name="LaButti K."/>
            <person name="Andreopoulos B."/>
            <person name="Lipzen A."/>
            <person name="Chen C."/>
            <person name="Yan M."/>
            <person name="Daum C."/>
            <person name="Ng V."/>
            <person name="Clum A."/>
            <person name="Steindorff A."/>
            <person name="Ohm R.A."/>
            <person name="Martin F."/>
            <person name="Silar P."/>
            <person name="Natvig D.O."/>
            <person name="Lalanne C."/>
            <person name="Gautier V."/>
            <person name="Ament-Velasquez S.L."/>
            <person name="Kruys A."/>
            <person name="Hutchinson M.I."/>
            <person name="Powell A.J."/>
            <person name="Barry K."/>
            <person name="Miller A.N."/>
            <person name="Grigoriev I.V."/>
            <person name="Debuchy R."/>
            <person name="Gladieux P."/>
            <person name="Hiltunen Thoren M."/>
            <person name="Johannesson H."/>
        </authorList>
    </citation>
    <scope>NUCLEOTIDE SEQUENCE</scope>
    <source>
        <strain evidence="15">PSN309</strain>
    </source>
</reference>
<evidence type="ECO:0000256" key="8">
    <source>
        <dbReference type="ARBA" id="ARBA00022827"/>
    </source>
</evidence>
<keyword evidence="7" id="KW-0677">Repeat</keyword>
<feature type="domain" description="Alpha-glycerophosphate oxidase C-terminal" evidence="14">
    <location>
        <begin position="496"/>
        <end position="623"/>
    </location>
</feature>
<dbReference type="EC" id="1.1.5.3" evidence="4"/>
<reference evidence="15" key="2">
    <citation type="submission" date="2023-05" db="EMBL/GenBank/DDBJ databases">
        <authorList>
            <consortium name="Lawrence Berkeley National Laboratory"/>
            <person name="Steindorff A."/>
            <person name="Hensen N."/>
            <person name="Bonometti L."/>
            <person name="Westerberg I."/>
            <person name="Brannstrom I.O."/>
            <person name="Guillou S."/>
            <person name="Cros-Aarteil S."/>
            <person name="Calhoun S."/>
            <person name="Haridas S."/>
            <person name="Kuo A."/>
            <person name="Mondo S."/>
            <person name="Pangilinan J."/>
            <person name="Riley R."/>
            <person name="Labutti K."/>
            <person name="Andreopoulos B."/>
            <person name="Lipzen A."/>
            <person name="Chen C."/>
            <person name="Yanf M."/>
            <person name="Daum C."/>
            <person name="Ng V."/>
            <person name="Clum A."/>
            <person name="Ohm R."/>
            <person name="Martin F."/>
            <person name="Silar P."/>
            <person name="Natvig D."/>
            <person name="Lalanne C."/>
            <person name="Gautier V."/>
            <person name="Ament-Velasquez S.L."/>
            <person name="Kruys A."/>
            <person name="Hutchinson M.I."/>
            <person name="Powell A.J."/>
            <person name="Barry K."/>
            <person name="Miller A.N."/>
            <person name="Grigoriev I.V."/>
            <person name="Debuchy R."/>
            <person name="Gladieux P."/>
            <person name="Thoren M.H."/>
            <person name="Johannesson H."/>
        </authorList>
    </citation>
    <scope>NUCLEOTIDE SEQUENCE</scope>
    <source>
        <strain evidence="15">PSN309</strain>
    </source>
</reference>
<dbReference type="PRINTS" id="PR01001">
    <property type="entry name" value="FADG3PDH"/>
</dbReference>
<gene>
    <name evidence="15" type="ORF">QBC35DRAFT_87507</name>
</gene>
<dbReference type="GO" id="GO:0006072">
    <property type="term" value="P:glycerol-3-phosphate metabolic process"/>
    <property type="evidence" value="ECO:0007669"/>
    <property type="project" value="InterPro"/>
</dbReference>
<keyword evidence="5" id="KW-0285">Flavoprotein</keyword>
<dbReference type="GO" id="GO:0004368">
    <property type="term" value="F:glycerol-3-phosphate dehydrogenase (quinone) activity"/>
    <property type="evidence" value="ECO:0007669"/>
    <property type="project" value="UniProtKB-EC"/>
</dbReference>
<evidence type="ECO:0000256" key="2">
    <source>
        <dbReference type="ARBA" id="ARBA00004173"/>
    </source>
</evidence>
<evidence type="ECO:0000256" key="7">
    <source>
        <dbReference type="ARBA" id="ARBA00022737"/>
    </source>
</evidence>
<comment type="cofactor">
    <cofactor evidence="1">
        <name>FAD</name>
        <dbReference type="ChEBI" id="CHEBI:57692"/>
    </cofactor>
</comment>
<dbReference type="Gene3D" id="3.30.9.10">
    <property type="entry name" value="D-Amino Acid Oxidase, subunit A, domain 2"/>
    <property type="match status" value="1"/>
</dbReference>
<evidence type="ECO:0000256" key="11">
    <source>
        <dbReference type="ARBA" id="ARBA00023002"/>
    </source>
</evidence>
<proteinExistence type="inferred from homology"/>
<evidence type="ECO:0000259" key="13">
    <source>
        <dbReference type="Pfam" id="PF01266"/>
    </source>
</evidence>
<dbReference type="Proteomes" id="UP001302126">
    <property type="component" value="Unassembled WGS sequence"/>
</dbReference>
<feature type="domain" description="FAD dependent oxidoreductase" evidence="13">
    <location>
        <begin position="83"/>
        <end position="454"/>
    </location>
</feature>
<dbReference type="Gene3D" id="1.10.8.870">
    <property type="entry name" value="Alpha-glycerophosphate oxidase, cap domain"/>
    <property type="match status" value="1"/>
</dbReference>
<evidence type="ECO:0000256" key="10">
    <source>
        <dbReference type="ARBA" id="ARBA00022946"/>
    </source>
</evidence>
<evidence type="ECO:0000256" key="4">
    <source>
        <dbReference type="ARBA" id="ARBA00013029"/>
    </source>
</evidence>
<dbReference type="PANTHER" id="PTHR11985">
    <property type="entry name" value="GLYCEROL-3-PHOSPHATE DEHYDROGENASE"/>
    <property type="match status" value="1"/>
</dbReference>
<comment type="subcellular location">
    <subcellularLocation>
        <location evidence="2">Mitochondrion</location>
    </subcellularLocation>
</comment>
<name>A0AAN7AKQ4_9PEZI</name>
<keyword evidence="16" id="KW-1185">Reference proteome</keyword>
<keyword evidence="6" id="KW-0479">Metal-binding</keyword>
<dbReference type="GO" id="GO:0046872">
    <property type="term" value="F:metal ion binding"/>
    <property type="evidence" value="ECO:0007669"/>
    <property type="project" value="UniProtKB-KW"/>
</dbReference>
<dbReference type="InterPro" id="IPR006076">
    <property type="entry name" value="FAD-dep_OxRdtase"/>
</dbReference>
<organism evidence="15 16">
    <name type="scientific">Podospora australis</name>
    <dbReference type="NCBI Taxonomy" id="1536484"/>
    <lineage>
        <taxon>Eukaryota</taxon>
        <taxon>Fungi</taxon>
        <taxon>Dikarya</taxon>
        <taxon>Ascomycota</taxon>
        <taxon>Pezizomycotina</taxon>
        <taxon>Sordariomycetes</taxon>
        <taxon>Sordariomycetidae</taxon>
        <taxon>Sordariales</taxon>
        <taxon>Podosporaceae</taxon>
        <taxon>Podospora</taxon>
    </lineage>
</organism>
<dbReference type="FunFam" id="3.30.9.10:FF:000001">
    <property type="entry name" value="Glycerol-3-phosphate dehydrogenase"/>
    <property type="match status" value="1"/>
</dbReference>
<dbReference type="SUPFAM" id="SSF54373">
    <property type="entry name" value="FAD-linked reductases, C-terminal domain"/>
    <property type="match status" value="1"/>
</dbReference>
<dbReference type="GO" id="GO:0005739">
    <property type="term" value="C:mitochondrion"/>
    <property type="evidence" value="ECO:0007669"/>
    <property type="project" value="UniProtKB-SubCell"/>
</dbReference>
<accession>A0AAN7AKQ4</accession>
<evidence type="ECO:0000256" key="1">
    <source>
        <dbReference type="ARBA" id="ARBA00001974"/>
    </source>
</evidence>
<keyword evidence="12" id="KW-0496">Mitochondrion</keyword>